<dbReference type="Proteomes" id="UP001367676">
    <property type="component" value="Unassembled WGS sequence"/>
</dbReference>
<dbReference type="InterPro" id="IPR012677">
    <property type="entry name" value="Nucleotide-bd_a/b_plait_sf"/>
</dbReference>
<keyword evidence="6" id="KW-1185">Reference proteome</keyword>
<feature type="domain" description="RRM" evidence="4">
    <location>
        <begin position="25"/>
        <end position="104"/>
    </location>
</feature>
<evidence type="ECO:0000256" key="2">
    <source>
        <dbReference type="ARBA" id="ARBA00022884"/>
    </source>
</evidence>
<evidence type="ECO:0000256" key="1">
    <source>
        <dbReference type="ARBA" id="ARBA00022737"/>
    </source>
</evidence>
<dbReference type="InterPro" id="IPR050666">
    <property type="entry name" value="ESRP"/>
</dbReference>
<sequence length="451" mass="50767">MEEKCTVSRSDQHESSSKEEVESCCIVKMRGLPWSVTADDISAFLSDCQIKGGKDGIHLTMSRFGRPSGEAFVELASPEDEARALEKDRQHMGHRYIEVFQVTRTEMDWVVSRSGLDTDSIMNEGCVRMRGLPFGCTEEMVSSFFSGLQIVPNGINFATDYDGRATGEAYVQFVDKENVEKALKKHMEKIEHRYIEVFTSSLTELKANAGPKMRTSVSGFGRTTPYNLNERFSRSSRFRGSVRRPTPYSRTLRHEILSYFENAKMISAAVNWKNFDDDDDSWGTFTSCINPPLSGSIRRTDDSGYGPRHNVHMRGVPFRATEEDIFEFFRPLEPIRIKIIYDEMNRPSGQATVSFASHIDAIEAMNKDKEYIQDRYIDLLLDSVSGYGNQSREGPAIRPLMRSRSRGGAFAGGQIGVRPRFGDSAFGFDSRAGRGSKPFMSSRGTGFGRAF</sequence>
<dbReference type="InterPro" id="IPR000504">
    <property type="entry name" value="RRM_dom"/>
</dbReference>
<evidence type="ECO:0000259" key="4">
    <source>
        <dbReference type="PROSITE" id="PS50102"/>
    </source>
</evidence>
<keyword evidence="2 3" id="KW-0694">RNA-binding</keyword>
<proteinExistence type="predicted"/>
<dbReference type="InterPro" id="IPR035979">
    <property type="entry name" value="RBD_domain_sf"/>
</dbReference>
<protein>
    <recommendedName>
        <fullName evidence="4">RRM domain-containing protein</fullName>
    </recommendedName>
</protein>
<feature type="domain" description="RRM" evidence="4">
    <location>
        <begin position="309"/>
        <end position="384"/>
    </location>
</feature>
<dbReference type="CDD" id="cd12503">
    <property type="entry name" value="RRM1_hnRNPH_GRSF1_like"/>
    <property type="match status" value="1"/>
</dbReference>
<dbReference type="EMBL" id="JBBCAQ010000036">
    <property type="protein sequence ID" value="KAK7575624.1"/>
    <property type="molecule type" value="Genomic_DNA"/>
</dbReference>
<evidence type="ECO:0000256" key="3">
    <source>
        <dbReference type="PROSITE-ProRule" id="PRU00176"/>
    </source>
</evidence>
<dbReference type="AlphaFoldDB" id="A0AAN9T9Q7"/>
<evidence type="ECO:0000313" key="5">
    <source>
        <dbReference type="EMBL" id="KAK7575624.1"/>
    </source>
</evidence>
<comment type="caution">
    <text evidence="5">The sequence shown here is derived from an EMBL/GenBank/DDBJ whole genome shotgun (WGS) entry which is preliminary data.</text>
</comment>
<dbReference type="Gene3D" id="3.30.70.330">
    <property type="match status" value="3"/>
</dbReference>
<reference evidence="5 6" key="1">
    <citation type="submission" date="2024-03" db="EMBL/GenBank/DDBJ databases">
        <title>Adaptation during the transition from Ophiocordyceps entomopathogen to insect associate is accompanied by gene loss and intensified selection.</title>
        <authorList>
            <person name="Ward C.M."/>
            <person name="Onetto C.A."/>
            <person name="Borneman A.R."/>
        </authorList>
    </citation>
    <scope>NUCLEOTIDE SEQUENCE [LARGE SCALE GENOMIC DNA]</scope>
    <source>
        <strain evidence="5">AWRI1</strain>
        <tissue evidence="5">Single Adult Female</tissue>
    </source>
</reference>
<accession>A0AAN9T9Q7</accession>
<dbReference type="PROSITE" id="PS50102">
    <property type="entry name" value="RRM"/>
    <property type="match status" value="2"/>
</dbReference>
<dbReference type="GO" id="GO:0003723">
    <property type="term" value="F:RNA binding"/>
    <property type="evidence" value="ECO:0007669"/>
    <property type="project" value="UniProtKB-UniRule"/>
</dbReference>
<gene>
    <name evidence="5" type="ORF">V9T40_011910</name>
</gene>
<dbReference type="Pfam" id="PF00076">
    <property type="entry name" value="RRM_1"/>
    <property type="match status" value="2"/>
</dbReference>
<name>A0AAN9T9Q7_9HEMI</name>
<keyword evidence="1" id="KW-0677">Repeat</keyword>
<organism evidence="5 6">
    <name type="scientific">Parthenolecanium corni</name>
    <dbReference type="NCBI Taxonomy" id="536013"/>
    <lineage>
        <taxon>Eukaryota</taxon>
        <taxon>Metazoa</taxon>
        <taxon>Ecdysozoa</taxon>
        <taxon>Arthropoda</taxon>
        <taxon>Hexapoda</taxon>
        <taxon>Insecta</taxon>
        <taxon>Pterygota</taxon>
        <taxon>Neoptera</taxon>
        <taxon>Paraneoptera</taxon>
        <taxon>Hemiptera</taxon>
        <taxon>Sternorrhyncha</taxon>
        <taxon>Coccoidea</taxon>
        <taxon>Coccidae</taxon>
        <taxon>Parthenolecanium</taxon>
    </lineage>
</organism>
<evidence type="ECO:0000313" key="6">
    <source>
        <dbReference type="Proteomes" id="UP001367676"/>
    </source>
</evidence>
<dbReference type="PANTHER" id="PTHR13976">
    <property type="entry name" value="HETEROGENEOUS NUCLEAR RIBONUCLEOPROTEIN-RELATED"/>
    <property type="match status" value="1"/>
</dbReference>
<dbReference type="SMART" id="SM00360">
    <property type="entry name" value="RRM"/>
    <property type="match status" value="3"/>
</dbReference>
<dbReference type="SUPFAM" id="SSF54928">
    <property type="entry name" value="RNA-binding domain, RBD"/>
    <property type="match status" value="3"/>
</dbReference>